<dbReference type="EMBL" id="OC931537">
    <property type="protein sequence ID" value="CAD7659168.1"/>
    <property type="molecule type" value="Genomic_DNA"/>
</dbReference>
<gene>
    <name evidence="1" type="ORF">ONB1V03_LOCUS15764</name>
</gene>
<dbReference type="InterPro" id="IPR038901">
    <property type="entry name" value="HEXDC-like"/>
</dbReference>
<sequence>AFSSQLLSLCSHLAALCELLPAAIPSLALSLISVTFGAFDSKRVFQRFDRALRCPADSPALSDDALAEDEHLWRRAGGCQFAGAAIFRLTESHAEVVKRVSEYLFDVTEHKAWLTEYNVRHNLSNPYRVDEGLQDFQSVYYSLQALMRTAKSALSEVYDKNTVFEWIEQNVFPYVLKMDALWNASLALKKASHWPRRPLPVLADLERRLDDKNTNFNYN</sequence>
<evidence type="ECO:0000313" key="1">
    <source>
        <dbReference type="EMBL" id="CAD7659168.1"/>
    </source>
</evidence>
<dbReference type="OrthoDB" id="10023921at2759"/>
<dbReference type="PANTHER" id="PTHR21040">
    <property type="entry name" value="BCDNA.GH04120"/>
    <property type="match status" value="1"/>
</dbReference>
<reference evidence="1" key="1">
    <citation type="submission" date="2020-11" db="EMBL/GenBank/DDBJ databases">
        <authorList>
            <person name="Tran Van P."/>
        </authorList>
    </citation>
    <scope>NUCLEOTIDE SEQUENCE</scope>
</reference>
<name>A0A7R9QVX6_9ACAR</name>
<dbReference type="EMBL" id="CAJPVJ010016712">
    <property type="protein sequence ID" value="CAG2176330.1"/>
    <property type="molecule type" value="Genomic_DNA"/>
</dbReference>
<proteinExistence type="predicted"/>
<feature type="non-terminal residue" evidence="1">
    <location>
        <position position="219"/>
    </location>
</feature>
<dbReference type="AlphaFoldDB" id="A0A7R9QVX6"/>
<keyword evidence="2" id="KW-1185">Reference proteome</keyword>
<accession>A0A7R9QVX6</accession>
<dbReference type="GO" id="GO:0015929">
    <property type="term" value="F:hexosaminidase activity"/>
    <property type="evidence" value="ECO:0007669"/>
    <property type="project" value="InterPro"/>
</dbReference>
<evidence type="ECO:0000313" key="2">
    <source>
        <dbReference type="Proteomes" id="UP000728032"/>
    </source>
</evidence>
<dbReference type="PANTHER" id="PTHR21040:SF8">
    <property type="entry name" value="BCDNA.GH04120"/>
    <property type="match status" value="1"/>
</dbReference>
<organism evidence="1">
    <name type="scientific">Oppiella nova</name>
    <dbReference type="NCBI Taxonomy" id="334625"/>
    <lineage>
        <taxon>Eukaryota</taxon>
        <taxon>Metazoa</taxon>
        <taxon>Ecdysozoa</taxon>
        <taxon>Arthropoda</taxon>
        <taxon>Chelicerata</taxon>
        <taxon>Arachnida</taxon>
        <taxon>Acari</taxon>
        <taxon>Acariformes</taxon>
        <taxon>Sarcoptiformes</taxon>
        <taxon>Oribatida</taxon>
        <taxon>Brachypylina</taxon>
        <taxon>Oppioidea</taxon>
        <taxon>Oppiidae</taxon>
        <taxon>Oppiella</taxon>
    </lineage>
</organism>
<dbReference type="Proteomes" id="UP000728032">
    <property type="component" value="Unassembled WGS sequence"/>
</dbReference>
<protein>
    <submittedName>
        <fullName evidence="1">Uncharacterized protein</fullName>
    </submittedName>
</protein>